<evidence type="ECO:0000313" key="4">
    <source>
        <dbReference type="EMBL" id="OVZ80164.1"/>
    </source>
</evidence>
<keyword evidence="2" id="KW-0808">Transferase</keyword>
<dbReference type="GO" id="GO:0009401">
    <property type="term" value="P:phosphoenolpyruvate-dependent sugar phosphotransferase system"/>
    <property type="evidence" value="ECO:0007669"/>
    <property type="project" value="InterPro"/>
</dbReference>
<name>A0A208ZI61_YERIN</name>
<dbReference type="SUPFAM" id="SSF55594">
    <property type="entry name" value="HPr-like"/>
    <property type="match status" value="1"/>
</dbReference>
<dbReference type="Proteomes" id="UP000196440">
    <property type="component" value="Unassembled WGS sequence"/>
</dbReference>
<sequence length="297" mass="32659">MAEQLTYACKLQEGIHARPAGHIERLCNTFSADISWTNSRTGITANAKSALALVGTDTLFADQCDITLFGDDEFDACVQLTDLLEKLTVLEEVQTAEIAEVDISLPRTLRETHPEYLRGTRISEGIAIARPLVSKSISFSQLNNLAPTENHGAKAELARFLQGVANLKNDKVTQLEHASGVERDIIEAHLSIVNDITFAGQVTGYINQEHNAFHAVVTAAKAFCEILNASSSKYIKERMLDVMDITLQLLGKIYGDQHLPQSQIVLSEPTILIADSLTPDRFKQANLSSKSVLQKRE</sequence>
<evidence type="ECO:0000256" key="2">
    <source>
        <dbReference type="ARBA" id="ARBA00022679"/>
    </source>
</evidence>
<dbReference type="Gene3D" id="3.30.1340.10">
    <property type="entry name" value="HPr-like"/>
    <property type="match status" value="1"/>
</dbReference>
<dbReference type="Pfam" id="PF00381">
    <property type="entry name" value="PTS-HPr"/>
    <property type="match status" value="1"/>
</dbReference>
<dbReference type="CDD" id="cd00367">
    <property type="entry name" value="PTS-HPr_like"/>
    <property type="match status" value="1"/>
</dbReference>
<organism evidence="4 5">
    <name type="scientific">Yersinia intermedia</name>
    <dbReference type="NCBI Taxonomy" id="631"/>
    <lineage>
        <taxon>Bacteria</taxon>
        <taxon>Pseudomonadati</taxon>
        <taxon>Pseudomonadota</taxon>
        <taxon>Gammaproteobacteria</taxon>
        <taxon>Enterobacterales</taxon>
        <taxon>Yersiniaceae</taxon>
        <taxon>Yersinia</taxon>
    </lineage>
</organism>
<dbReference type="Pfam" id="PF05524">
    <property type="entry name" value="PEP-utilisers_N"/>
    <property type="match status" value="1"/>
</dbReference>
<comment type="similarity">
    <text evidence="1">Belongs to the PEP-utilizing enzyme family.</text>
</comment>
<dbReference type="InterPro" id="IPR008731">
    <property type="entry name" value="PTS_EIN"/>
</dbReference>
<reference evidence="4 5" key="1">
    <citation type="submission" date="2017-05" db="EMBL/GenBank/DDBJ databases">
        <title>Whole genome sequencing of Yersinia kristensenii.</title>
        <authorList>
            <person name="Campioni F."/>
        </authorList>
    </citation>
    <scope>NUCLEOTIDE SEQUENCE [LARGE SCALE GENOMIC DNA]</scope>
    <source>
        <strain evidence="4 5">CFSAN060536</strain>
    </source>
</reference>
<dbReference type="GO" id="GO:0016740">
    <property type="term" value="F:transferase activity"/>
    <property type="evidence" value="ECO:0007669"/>
    <property type="project" value="UniProtKB-KW"/>
</dbReference>
<dbReference type="InterPro" id="IPR036618">
    <property type="entry name" value="PtsI_HPr-bd_sf"/>
</dbReference>
<accession>A0A208ZI61</accession>
<gene>
    <name evidence="4" type="ORF">CBW57_22990</name>
</gene>
<proteinExistence type="inferred from homology"/>
<dbReference type="PROSITE" id="PS51350">
    <property type="entry name" value="PTS_HPR_DOM"/>
    <property type="match status" value="1"/>
</dbReference>
<evidence type="ECO:0000313" key="5">
    <source>
        <dbReference type="Proteomes" id="UP000196440"/>
    </source>
</evidence>
<evidence type="ECO:0000256" key="1">
    <source>
        <dbReference type="ARBA" id="ARBA00007837"/>
    </source>
</evidence>
<evidence type="ECO:0000259" key="3">
    <source>
        <dbReference type="PROSITE" id="PS51350"/>
    </source>
</evidence>
<dbReference type="InterPro" id="IPR035895">
    <property type="entry name" value="HPr-like_sf"/>
</dbReference>
<feature type="domain" description="HPr" evidence="3">
    <location>
        <begin position="2"/>
        <end position="93"/>
    </location>
</feature>
<dbReference type="PANTHER" id="PTHR46244">
    <property type="entry name" value="PHOSPHOENOLPYRUVATE-PROTEIN PHOSPHOTRANSFERASE"/>
    <property type="match status" value="1"/>
</dbReference>
<comment type="caution">
    <text evidence="4">The sequence shown here is derived from an EMBL/GenBank/DDBJ whole genome shotgun (WGS) entry which is preliminary data.</text>
</comment>
<dbReference type="InterPro" id="IPR050499">
    <property type="entry name" value="PEP-utilizing_PTS_enzyme"/>
</dbReference>
<dbReference type="PANTHER" id="PTHR46244:SF4">
    <property type="entry name" value="MULTIPHOSPHORYL TRANSFER PROTEIN 1-RELATED"/>
    <property type="match status" value="1"/>
</dbReference>
<dbReference type="InterPro" id="IPR000032">
    <property type="entry name" value="HPr-like"/>
</dbReference>
<dbReference type="AlphaFoldDB" id="A0A208ZI61"/>
<dbReference type="EMBL" id="NHOI01000046">
    <property type="protein sequence ID" value="OVZ80164.1"/>
    <property type="molecule type" value="Genomic_DNA"/>
</dbReference>
<dbReference type="Gene3D" id="1.10.274.10">
    <property type="entry name" value="PtsI, HPr-binding domain"/>
    <property type="match status" value="1"/>
</dbReference>
<dbReference type="SUPFAM" id="SSF47831">
    <property type="entry name" value="Enzyme I of the PEP:sugar phosphotransferase system HPr-binding (sub)domain"/>
    <property type="match status" value="1"/>
</dbReference>
<dbReference type="RefSeq" id="WP_087816647.1">
    <property type="nucleotide sequence ID" value="NZ_CBCPKE010000018.1"/>
</dbReference>
<protein>
    <recommendedName>
        <fullName evidence="3">HPr domain-containing protein</fullName>
    </recommendedName>
</protein>